<organism evidence="4 5">
    <name type="scientific">Fundicoccus culcitae</name>
    <dbReference type="NCBI Taxonomy" id="2969821"/>
    <lineage>
        <taxon>Bacteria</taxon>
        <taxon>Bacillati</taxon>
        <taxon>Bacillota</taxon>
        <taxon>Bacilli</taxon>
        <taxon>Lactobacillales</taxon>
        <taxon>Aerococcaceae</taxon>
        <taxon>Fundicoccus</taxon>
    </lineage>
</organism>
<dbReference type="Gene3D" id="1.10.357.10">
    <property type="entry name" value="Tetracycline Repressor, domain 2"/>
    <property type="match status" value="1"/>
</dbReference>
<dbReference type="SUPFAM" id="SSF46689">
    <property type="entry name" value="Homeodomain-like"/>
    <property type="match status" value="1"/>
</dbReference>
<protein>
    <submittedName>
        <fullName evidence="4">TetR/AcrR family transcriptional regulator</fullName>
    </submittedName>
</protein>
<evidence type="ECO:0000256" key="1">
    <source>
        <dbReference type="ARBA" id="ARBA00023125"/>
    </source>
</evidence>
<evidence type="ECO:0000259" key="3">
    <source>
        <dbReference type="PROSITE" id="PS50977"/>
    </source>
</evidence>
<feature type="domain" description="HTH tetR-type" evidence="3">
    <location>
        <begin position="4"/>
        <end position="64"/>
    </location>
</feature>
<accession>A0ABY5P533</accession>
<dbReference type="PROSITE" id="PS50977">
    <property type="entry name" value="HTH_TETR_2"/>
    <property type="match status" value="1"/>
</dbReference>
<keyword evidence="1 2" id="KW-0238">DNA-binding</keyword>
<dbReference type="PANTHER" id="PTHR43479:SF7">
    <property type="entry name" value="TETR-FAMILY TRANSCRIPTIONAL REGULATOR"/>
    <property type="match status" value="1"/>
</dbReference>
<dbReference type="InterPro" id="IPR050624">
    <property type="entry name" value="HTH-type_Tx_Regulator"/>
</dbReference>
<evidence type="ECO:0000313" key="5">
    <source>
        <dbReference type="Proteomes" id="UP001315967"/>
    </source>
</evidence>
<sequence length="181" mass="21083">MATTSTKERIAAEFYSLTYKKNIDKITVKDVVDACDISRQSFYYHFRDLPDVMEWTANEMVNQTIEDSMNKASVLESLEAFFTHFYEYRHLIKSLFESSHRIEGEQILFKAINRLIGTKLKERLADVMMPLQDYELLLDYHTFGIVGILVKSISQPNFSAHNLAVQINRMMERNQAKPSTI</sequence>
<keyword evidence="5" id="KW-1185">Reference proteome</keyword>
<dbReference type="InterPro" id="IPR001647">
    <property type="entry name" value="HTH_TetR"/>
</dbReference>
<feature type="DNA-binding region" description="H-T-H motif" evidence="2">
    <location>
        <begin position="27"/>
        <end position="46"/>
    </location>
</feature>
<name>A0ABY5P533_9LACT</name>
<dbReference type="InterPro" id="IPR009057">
    <property type="entry name" value="Homeodomain-like_sf"/>
</dbReference>
<dbReference type="PANTHER" id="PTHR43479">
    <property type="entry name" value="ACREF/ENVCD OPERON REPRESSOR-RELATED"/>
    <property type="match status" value="1"/>
</dbReference>
<evidence type="ECO:0000256" key="2">
    <source>
        <dbReference type="PROSITE-ProRule" id="PRU00335"/>
    </source>
</evidence>
<dbReference type="Proteomes" id="UP001315967">
    <property type="component" value="Chromosome"/>
</dbReference>
<proteinExistence type="predicted"/>
<dbReference type="InterPro" id="IPR039532">
    <property type="entry name" value="TetR_C_Firmicutes"/>
</dbReference>
<dbReference type="EMBL" id="CP102453">
    <property type="protein sequence ID" value="UUX33590.1"/>
    <property type="molecule type" value="Genomic_DNA"/>
</dbReference>
<reference evidence="4 5" key="1">
    <citation type="submission" date="2022-08" db="EMBL/GenBank/DDBJ databases">
        <title>Aerococcaceae sp. nov isolated from spoiled eye mask.</title>
        <authorList>
            <person name="Zhou G."/>
            <person name="Xie X.-B."/>
            <person name="Shi Q.-S."/>
            <person name="Wang Y.-S."/>
            <person name="Wen X."/>
            <person name="Peng H."/>
            <person name="Yang X.-J."/>
            <person name="Tao H.-B."/>
            <person name="Huang X.-M."/>
        </authorList>
    </citation>
    <scope>NUCLEOTIDE SEQUENCE [LARGE SCALE GENOMIC DNA]</scope>
    <source>
        <strain evidence="5">DM20194951</strain>
    </source>
</reference>
<gene>
    <name evidence="4" type="ORF">NRE15_11885</name>
</gene>
<dbReference type="RefSeq" id="WP_313793092.1">
    <property type="nucleotide sequence ID" value="NZ_CP102453.1"/>
</dbReference>
<dbReference type="Pfam" id="PF14278">
    <property type="entry name" value="TetR_C_8"/>
    <property type="match status" value="1"/>
</dbReference>
<evidence type="ECO:0000313" key="4">
    <source>
        <dbReference type="EMBL" id="UUX33590.1"/>
    </source>
</evidence>